<reference evidence="2" key="1">
    <citation type="submission" date="2023-08" db="EMBL/GenBank/DDBJ databases">
        <authorList>
            <person name="Chen Y."/>
            <person name="Shah S."/>
            <person name="Dougan E. K."/>
            <person name="Thang M."/>
            <person name="Chan C."/>
        </authorList>
    </citation>
    <scope>NUCLEOTIDE SEQUENCE</scope>
</reference>
<accession>A0AA36IDE4</accession>
<evidence type="ECO:0000313" key="3">
    <source>
        <dbReference type="Proteomes" id="UP001178507"/>
    </source>
</evidence>
<keyword evidence="3" id="KW-1185">Reference proteome</keyword>
<feature type="region of interest" description="Disordered" evidence="1">
    <location>
        <begin position="38"/>
        <end position="59"/>
    </location>
</feature>
<evidence type="ECO:0000313" key="2">
    <source>
        <dbReference type="EMBL" id="CAJ1385677.1"/>
    </source>
</evidence>
<dbReference type="Proteomes" id="UP001178507">
    <property type="component" value="Unassembled WGS sequence"/>
</dbReference>
<organism evidence="2 3">
    <name type="scientific">Effrenium voratum</name>
    <dbReference type="NCBI Taxonomy" id="2562239"/>
    <lineage>
        <taxon>Eukaryota</taxon>
        <taxon>Sar</taxon>
        <taxon>Alveolata</taxon>
        <taxon>Dinophyceae</taxon>
        <taxon>Suessiales</taxon>
        <taxon>Symbiodiniaceae</taxon>
        <taxon>Effrenium</taxon>
    </lineage>
</organism>
<dbReference type="AlphaFoldDB" id="A0AA36IDE4"/>
<name>A0AA36IDE4_9DINO</name>
<comment type="caution">
    <text evidence="2">The sequence shown here is derived from an EMBL/GenBank/DDBJ whole genome shotgun (WGS) entry which is preliminary data.</text>
</comment>
<sequence>MSLQSRVEQATLLAWKERAECELEGVPQARKCASPRRRVVSPLERLSPTPLDSPSGQWQTARQNGRCQQFHGPARFGIAELQGPKLDAFDNAGRSSWAREQMTGWLSFQEPELRRRLQSRKFAL</sequence>
<evidence type="ECO:0000256" key="1">
    <source>
        <dbReference type="SAM" id="MobiDB-lite"/>
    </source>
</evidence>
<protein>
    <submittedName>
        <fullName evidence="2">Uncharacterized protein</fullName>
    </submittedName>
</protein>
<gene>
    <name evidence="2" type="ORF">EVOR1521_LOCUS12232</name>
</gene>
<dbReference type="EMBL" id="CAUJNA010001269">
    <property type="protein sequence ID" value="CAJ1385677.1"/>
    <property type="molecule type" value="Genomic_DNA"/>
</dbReference>
<feature type="compositionally biased region" description="Polar residues" evidence="1">
    <location>
        <begin position="50"/>
        <end position="59"/>
    </location>
</feature>
<proteinExistence type="predicted"/>